<sequence length="220" mass="23883">MSAFTPAIDALITKLLAADLTPEQIGAHLQMPAASVMNRAYRLCLREKISSSQREAVLRLHGEGTSISRIVMRTRLKPISINRVLVDAQRIPPLPVDPEAEAIRAAVGVGIAAPVKITERSKEFLEELAKGIAAGETQTAIASRLGVDHSVVHRTVHQHGLVEKKVSKKGCLEKRCPEIESLIAEGLSDYAISKKLGSDLVTLRRAIERMGLGGRREYAA</sequence>
<reference evidence="1" key="1">
    <citation type="journal article" date="2014" name="Int. J. Syst. Evol. Microbiol.">
        <title>Complete genome sequence of Corynebacterium casei LMG S-19264T (=DSM 44701T), isolated from a smear-ripened cheese.</title>
        <authorList>
            <consortium name="US DOE Joint Genome Institute (JGI-PGF)"/>
            <person name="Walter F."/>
            <person name="Albersmeier A."/>
            <person name="Kalinowski J."/>
            <person name="Ruckert C."/>
        </authorList>
    </citation>
    <scope>NUCLEOTIDE SEQUENCE</scope>
    <source>
        <strain evidence="1">CGMCC 1.15493</strain>
    </source>
</reference>
<keyword evidence="2" id="KW-1185">Reference proteome</keyword>
<evidence type="ECO:0000313" key="1">
    <source>
        <dbReference type="EMBL" id="GGD31117.1"/>
    </source>
</evidence>
<dbReference type="RefSeq" id="WP_188853645.1">
    <property type="nucleotide sequence ID" value="NZ_BMJJ01000010.1"/>
</dbReference>
<protein>
    <submittedName>
        <fullName evidence="1">Uncharacterized protein</fullName>
    </submittedName>
</protein>
<accession>A0A917DEP9</accession>
<proteinExistence type="predicted"/>
<dbReference type="Proteomes" id="UP000613160">
    <property type="component" value="Unassembled WGS sequence"/>
</dbReference>
<organism evidence="1 2">
    <name type="scientific">Aureimonas glaciei</name>
    <dbReference type="NCBI Taxonomy" id="1776957"/>
    <lineage>
        <taxon>Bacteria</taxon>
        <taxon>Pseudomonadati</taxon>
        <taxon>Pseudomonadota</taxon>
        <taxon>Alphaproteobacteria</taxon>
        <taxon>Hyphomicrobiales</taxon>
        <taxon>Aurantimonadaceae</taxon>
        <taxon>Aureimonas</taxon>
    </lineage>
</organism>
<reference evidence="1" key="2">
    <citation type="submission" date="2020-09" db="EMBL/GenBank/DDBJ databases">
        <authorList>
            <person name="Sun Q."/>
            <person name="Zhou Y."/>
        </authorList>
    </citation>
    <scope>NUCLEOTIDE SEQUENCE</scope>
    <source>
        <strain evidence="1">CGMCC 1.15493</strain>
    </source>
</reference>
<gene>
    <name evidence="1" type="ORF">GCM10011335_37690</name>
</gene>
<dbReference type="EMBL" id="BMJJ01000010">
    <property type="protein sequence ID" value="GGD31117.1"/>
    <property type="molecule type" value="Genomic_DNA"/>
</dbReference>
<comment type="caution">
    <text evidence="1">The sequence shown here is derived from an EMBL/GenBank/DDBJ whole genome shotgun (WGS) entry which is preliminary data.</text>
</comment>
<name>A0A917DEP9_9HYPH</name>
<dbReference type="AlphaFoldDB" id="A0A917DEP9"/>
<evidence type="ECO:0000313" key="2">
    <source>
        <dbReference type="Proteomes" id="UP000613160"/>
    </source>
</evidence>